<dbReference type="KEGG" id="nst:Nstercoris_02060"/>
<keyword evidence="10 13" id="KW-0521">NADP</keyword>
<feature type="binding site" evidence="15">
    <location>
        <position position="204"/>
    </location>
    <ligand>
        <name>NADP(+)</name>
        <dbReference type="ChEBI" id="CHEBI:58349"/>
    </ligand>
</feature>
<feature type="binding site" evidence="15">
    <location>
        <position position="188"/>
    </location>
    <ligand>
        <name>substrate</name>
    </ligand>
</feature>
<comment type="similarity">
    <text evidence="4 13">In the N-terminal section; belongs to the cytidine and deoxycytidylate deaminase family.</text>
</comment>
<reference evidence="18 19" key="1">
    <citation type="submission" date="2019-06" db="EMBL/GenBank/DDBJ databases">
        <title>Nitrosomonas stercoris KYUHI-S whole genome shotgun sequence.</title>
        <authorList>
            <person name="Nakagawa T."/>
            <person name="Tsuchiya Y."/>
            <person name="Takahashi R."/>
        </authorList>
    </citation>
    <scope>NUCLEOTIDE SEQUENCE [LARGE SCALE GENOMIC DNA]</scope>
    <source>
        <strain evidence="18 19">KYUHI-S</strain>
    </source>
</reference>
<dbReference type="GO" id="GO:0050661">
    <property type="term" value="F:NADP binding"/>
    <property type="evidence" value="ECO:0007669"/>
    <property type="project" value="InterPro"/>
</dbReference>
<evidence type="ECO:0000256" key="3">
    <source>
        <dbReference type="ARBA" id="ARBA00004910"/>
    </source>
</evidence>
<evidence type="ECO:0000256" key="14">
    <source>
        <dbReference type="PIRSR" id="PIRSR006769-1"/>
    </source>
</evidence>
<dbReference type="EC" id="3.5.4.26" evidence="13"/>
<feature type="domain" description="CMP/dCMP-type deaminase" evidence="17">
    <location>
        <begin position="5"/>
        <end position="127"/>
    </location>
</feature>
<comment type="similarity">
    <text evidence="5 13">In the C-terminal section; belongs to the HTP reductase family.</text>
</comment>
<comment type="function">
    <text evidence="1 13">Converts 2,5-diamino-6-(ribosylamino)-4(3h)-pyrimidinone 5'-phosphate into 5-amino-6-(ribosylamino)-2,4(1h,3h)-pyrimidinedione 5'-phosphate.</text>
</comment>
<dbReference type="Pfam" id="PF00383">
    <property type="entry name" value="dCMP_cyt_deam_1"/>
    <property type="match status" value="1"/>
</dbReference>
<evidence type="ECO:0000256" key="6">
    <source>
        <dbReference type="ARBA" id="ARBA00022619"/>
    </source>
</evidence>
<feature type="binding site" evidence="15">
    <location>
        <position position="174"/>
    </location>
    <ligand>
        <name>NADP(+)</name>
        <dbReference type="ChEBI" id="CHEBI:58349"/>
    </ligand>
</feature>
<comment type="pathway">
    <text evidence="3 13">Cofactor biosynthesis; riboflavin biosynthesis; 5-amino-6-(D-ribitylamino)uracil from GTP: step 3/4.</text>
</comment>
<evidence type="ECO:0000256" key="13">
    <source>
        <dbReference type="PIRNR" id="PIRNR006769"/>
    </source>
</evidence>
<evidence type="ECO:0000256" key="16">
    <source>
        <dbReference type="PIRSR" id="PIRSR006769-3"/>
    </source>
</evidence>
<feature type="binding site" evidence="15">
    <location>
        <position position="172"/>
    </location>
    <ligand>
        <name>substrate</name>
    </ligand>
</feature>
<evidence type="ECO:0000313" key="19">
    <source>
        <dbReference type="Proteomes" id="UP000316473"/>
    </source>
</evidence>
<keyword evidence="9 13" id="KW-0862">Zinc</keyword>
<dbReference type="InterPro" id="IPR011549">
    <property type="entry name" value="RibD_C"/>
</dbReference>
<keyword evidence="8 13" id="KW-0378">Hydrolase</keyword>
<dbReference type="NCBIfam" id="TIGR00227">
    <property type="entry name" value="ribD_Cterm"/>
    <property type="match status" value="1"/>
</dbReference>
<dbReference type="InterPro" id="IPR004794">
    <property type="entry name" value="Eubact_RibD"/>
</dbReference>
<evidence type="ECO:0000256" key="11">
    <source>
        <dbReference type="ARBA" id="ARBA00023002"/>
    </source>
</evidence>
<organism evidence="18 19">
    <name type="scientific">Nitrosomonas stercoris</name>
    <dbReference type="NCBI Taxonomy" id="1444684"/>
    <lineage>
        <taxon>Bacteria</taxon>
        <taxon>Pseudomonadati</taxon>
        <taxon>Pseudomonadota</taxon>
        <taxon>Betaproteobacteria</taxon>
        <taxon>Nitrosomonadales</taxon>
        <taxon>Nitrosomonadaceae</taxon>
        <taxon>Nitrosomonas</taxon>
    </lineage>
</organism>
<dbReference type="EC" id="1.1.1.193" evidence="13"/>
<dbReference type="PANTHER" id="PTHR38011">
    <property type="entry name" value="DIHYDROFOLATE REDUCTASE FAMILY PROTEIN (AFU_ORTHOLOGUE AFUA_8G06820)"/>
    <property type="match status" value="1"/>
</dbReference>
<dbReference type="InterPro" id="IPR024072">
    <property type="entry name" value="DHFR-like_dom_sf"/>
</dbReference>
<evidence type="ECO:0000256" key="15">
    <source>
        <dbReference type="PIRSR" id="PIRSR006769-2"/>
    </source>
</evidence>
<evidence type="ECO:0000256" key="9">
    <source>
        <dbReference type="ARBA" id="ARBA00022833"/>
    </source>
</evidence>
<gene>
    <name evidence="18" type="ORF">Nstercoris_02060</name>
</gene>
<dbReference type="GO" id="GO:0008703">
    <property type="term" value="F:5-amino-6-(5-phosphoribosylamino)uracil reductase activity"/>
    <property type="evidence" value="ECO:0007669"/>
    <property type="project" value="UniProtKB-EC"/>
</dbReference>
<keyword evidence="6 13" id="KW-0686">Riboflavin biosynthesis</keyword>
<feature type="binding site" evidence="15">
    <location>
        <position position="211"/>
    </location>
    <ligand>
        <name>substrate</name>
    </ligand>
</feature>
<dbReference type="NCBIfam" id="TIGR00326">
    <property type="entry name" value="eubact_ribD"/>
    <property type="match status" value="1"/>
</dbReference>
<evidence type="ECO:0000256" key="5">
    <source>
        <dbReference type="ARBA" id="ARBA00007417"/>
    </source>
</evidence>
<dbReference type="UniPathway" id="UPA00275">
    <property type="reaction ID" value="UER00401"/>
</dbReference>
<comment type="catalytic activity">
    <reaction evidence="13">
        <text>2,5-diamino-6-hydroxy-4-(5-phosphoribosylamino)-pyrimidine + H2O + H(+) = 5-amino-6-(5-phospho-D-ribosylamino)uracil + NH4(+)</text>
        <dbReference type="Rhea" id="RHEA:21868"/>
        <dbReference type="ChEBI" id="CHEBI:15377"/>
        <dbReference type="ChEBI" id="CHEBI:15378"/>
        <dbReference type="ChEBI" id="CHEBI:28938"/>
        <dbReference type="ChEBI" id="CHEBI:58453"/>
        <dbReference type="ChEBI" id="CHEBI:58614"/>
        <dbReference type="EC" id="3.5.4.26"/>
    </reaction>
</comment>
<feature type="binding site" evidence="15">
    <location>
        <position position="158"/>
    </location>
    <ligand>
        <name>NADP(+)</name>
        <dbReference type="ChEBI" id="CHEBI:58349"/>
    </ligand>
</feature>
<dbReference type="SUPFAM" id="SSF53927">
    <property type="entry name" value="Cytidine deaminase-like"/>
    <property type="match status" value="1"/>
</dbReference>
<keyword evidence="19" id="KW-1185">Reference proteome</keyword>
<dbReference type="AlphaFoldDB" id="A0A4Y1YP60"/>
<sequence>MVFAASDYTHMSHALQLAKNGLFTTSPNPRVGCVIVNNDEMVGVGWHEQAGEAHAEINALRDAGNLAKGATVYVTLEPCSHYGRTPPCSEALIHAGVRKVVIAMEDPNPCINGRGKQKLQAAGIEVQTGLLAEEAGQLNIGFMTRMRYGRPWIRSKLASSLDGKVALKNGKSQWITAEPARQDGHRWRARSCAILTGIGSVRHDNPQLTVRHVETTRQPVRIVVDSNLEISLQAKLVQPIATTWIFTARDNRNKISQLEKMGVHVFVLPDTSGKVDLKTMMAKLAELDINELLVEAGSVLNGALLATGLINEIIFYFAPNLLGHTAQSMLALPEMTDLSDKYKLRITDVRKIGKDIRVVARL</sequence>
<evidence type="ECO:0000256" key="7">
    <source>
        <dbReference type="ARBA" id="ARBA00022723"/>
    </source>
</evidence>
<keyword evidence="7 13" id="KW-0479">Metal-binding</keyword>
<feature type="binding site" evidence="16">
    <location>
        <position position="79"/>
    </location>
    <ligand>
        <name>Zn(2+)</name>
        <dbReference type="ChEBI" id="CHEBI:29105"/>
        <note>catalytic</note>
    </ligand>
</feature>
<protein>
    <recommendedName>
        <fullName evidence="13">Riboflavin biosynthesis protein RibD</fullName>
    </recommendedName>
    <domain>
        <recommendedName>
            <fullName evidence="13">Diaminohydroxyphosphoribosylaminopyrimidine deaminase</fullName>
            <shortName evidence="13">DRAP deaminase</shortName>
            <ecNumber evidence="13">3.5.4.26</ecNumber>
        </recommendedName>
        <alternativeName>
            <fullName evidence="13">Riboflavin-specific deaminase</fullName>
        </alternativeName>
    </domain>
    <domain>
        <recommendedName>
            <fullName evidence="13">5-amino-6-(5-phosphoribosylamino)uracil reductase</fullName>
            <ecNumber evidence="13">1.1.1.193</ecNumber>
        </recommendedName>
        <alternativeName>
            <fullName evidence="13">HTP reductase</fullName>
        </alternativeName>
    </domain>
</protein>
<comment type="cofactor">
    <cofactor evidence="13 16">
        <name>Zn(2+)</name>
        <dbReference type="ChEBI" id="CHEBI:29105"/>
    </cofactor>
    <text evidence="13 16">Binds 1 zinc ion.</text>
</comment>
<dbReference type="FunFam" id="3.40.140.10:FF:000025">
    <property type="entry name" value="Riboflavin biosynthesis protein RibD"/>
    <property type="match status" value="1"/>
</dbReference>
<evidence type="ECO:0000259" key="17">
    <source>
        <dbReference type="PROSITE" id="PS51747"/>
    </source>
</evidence>
<dbReference type="Gene3D" id="3.40.140.10">
    <property type="entry name" value="Cytidine Deaminase, domain 2"/>
    <property type="match status" value="1"/>
</dbReference>
<evidence type="ECO:0000256" key="12">
    <source>
        <dbReference type="ARBA" id="ARBA00023268"/>
    </source>
</evidence>
<dbReference type="Gene3D" id="3.40.430.10">
    <property type="entry name" value="Dihydrofolate Reductase, subunit A"/>
    <property type="match status" value="1"/>
</dbReference>
<feature type="binding site" evidence="15">
    <location>
        <position position="208"/>
    </location>
    <ligand>
        <name>substrate</name>
    </ligand>
</feature>
<keyword evidence="11 13" id="KW-0560">Oxidoreductase</keyword>
<evidence type="ECO:0000256" key="2">
    <source>
        <dbReference type="ARBA" id="ARBA00004882"/>
    </source>
</evidence>
<dbReference type="CDD" id="cd01284">
    <property type="entry name" value="Riboflavin_deaminase-reductase"/>
    <property type="match status" value="1"/>
</dbReference>
<evidence type="ECO:0000256" key="4">
    <source>
        <dbReference type="ARBA" id="ARBA00005259"/>
    </source>
</evidence>
<comment type="pathway">
    <text evidence="2 13">Cofactor biosynthesis; riboflavin biosynthesis; 5-amino-6-(D-ribitylamino)uracil from GTP: step 2/4.</text>
</comment>
<proteinExistence type="inferred from homology"/>
<accession>A0A4Y1YP60</accession>
<dbReference type="InterPro" id="IPR016193">
    <property type="entry name" value="Cytidine_deaminase-like"/>
</dbReference>
<dbReference type="PANTHER" id="PTHR38011:SF7">
    <property type="entry name" value="2,5-DIAMINO-6-RIBOSYLAMINO-4(3H)-PYRIMIDINONE 5'-PHOSPHATE REDUCTASE"/>
    <property type="match status" value="1"/>
</dbReference>
<dbReference type="InterPro" id="IPR002734">
    <property type="entry name" value="RibDG_C"/>
</dbReference>
<dbReference type="InterPro" id="IPR050765">
    <property type="entry name" value="Riboflavin_Biosynth_HTPR"/>
</dbReference>
<evidence type="ECO:0000256" key="1">
    <source>
        <dbReference type="ARBA" id="ARBA00002151"/>
    </source>
</evidence>
<feature type="binding site" evidence="16">
    <location>
        <position position="54"/>
    </location>
    <ligand>
        <name>Zn(2+)</name>
        <dbReference type="ChEBI" id="CHEBI:29105"/>
        <note>catalytic</note>
    </ligand>
</feature>
<feature type="binding site" evidence="15">
    <location>
        <position position="295"/>
    </location>
    <ligand>
        <name>substrate</name>
    </ligand>
</feature>
<feature type="binding site" evidence="15">
    <location>
        <begin position="297"/>
        <end position="303"/>
    </location>
    <ligand>
        <name>NADP(+)</name>
        <dbReference type="ChEBI" id="CHEBI:58349"/>
    </ligand>
</feature>
<comment type="catalytic activity">
    <reaction evidence="13">
        <text>5-amino-6-(5-phospho-D-ribitylamino)uracil + NADP(+) = 5-amino-6-(5-phospho-D-ribosylamino)uracil + NADPH + H(+)</text>
        <dbReference type="Rhea" id="RHEA:17845"/>
        <dbReference type="ChEBI" id="CHEBI:15378"/>
        <dbReference type="ChEBI" id="CHEBI:57783"/>
        <dbReference type="ChEBI" id="CHEBI:58349"/>
        <dbReference type="ChEBI" id="CHEBI:58421"/>
        <dbReference type="ChEBI" id="CHEBI:58453"/>
        <dbReference type="EC" id="1.1.1.193"/>
    </reaction>
</comment>
<dbReference type="PROSITE" id="PS51747">
    <property type="entry name" value="CYT_DCMP_DEAMINASES_2"/>
    <property type="match status" value="1"/>
</dbReference>
<name>A0A4Y1YP60_9PROT</name>
<dbReference type="Proteomes" id="UP000316473">
    <property type="component" value="Chromosome"/>
</dbReference>
<feature type="active site" description="Proton donor" evidence="14">
    <location>
        <position position="56"/>
    </location>
</feature>
<dbReference type="GO" id="GO:0008835">
    <property type="term" value="F:diaminohydroxyphosphoribosylaminopyrimidine deaminase activity"/>
    <property type="evidence" value="ECO:0007669"/>
    <property type="project" value="UniProtKB-EC"/>
</dbReference>
<evidence type="ECO:0000313" key="18">
    <source>
        <dbReference type="EMBL" id="BBL35784.1"/>
    </source>
</evidence>
<dbReference type="EMBL" id="AP019755">
    <property type="protein sequence ID" value="BBL35784.1"/>
    <property type="molecule type" value="Genomic_DNA"/>
</dbReference>
<evidence type="ECO:0000256" key="8">
    <source>
        <dbReference type="ARBA" id="ARBA00022801"/>
    </source>
</evidence>
<dbReference type="PIRSF" id="PIRSF006769">
    <property type="entry name" value="RibD"/>
    <property type="match status" value="1"/>
</dbReference>
<dbReference type="GO" id="GO:0009231">
    <property type="term" value="P:riboflavin biosynthetic process"/>
    <property type="evidence" value="ECO:0007669"/>
    <property type="project" value="UniProtKB-UniPathway"/>
</dbReference>
<feature type="binding site" evidence="15">
    <location>
        <position position="226"/>
    </location>
    <ligand>
        <name>NADP(+)</name>
        <dbReference type="ChEBI" id="CHEBI:58349"/>
    </ligand>
</feature>
<feature type="binding site" evidence="16">
    <location>
        <position position="88"/>
    </location>
    <ligand>
        <name>Zn(2+)</name>
        <dbReference type="ChEBI" id="CHEBI:29105"/>
        <note>catalytic</note>
    </ligand>
</feature>
<dbReference type="PROSITE" id="PS00903">
    <property type="entry name" value="CYT_DCMP_DEAMINASES_1"/>
    <property type="match status" value="1"/>
</dbReference>
<dbReference type="InterPro" id="IPR016192">
    <property type="entry name" value="APOBEC/CMP_deaminase_Zn-bd"/>
</dbReference>
<dbReference type="InterPro" id="IPR002125">
    <property type="entry name" value="CMP_dCMP_dom"/>
</dbReference>
<keyword evidence="12" id="KW-0511">Multifunctional enzyme</keyword>
<dbReference type="Pfam" id="PF01872">
    <property type="entry name" value="RibD_C"/>
    <property type="match status" value="1"/>
</dbReference>
<dbReference type="GO" id="GO:0008270">
    <property type="term" value="F:zinc ion binding"/>
    <property type="evidence" value="ECO:0007669"/>
    <property type="project" value="InterPro"/>
</dbReference>
<evidence type="ECO:0000256" key="10">
    <source>
        <dbReference type="ARBA" id="ARBA00022857"/>
    </source>
</evidence>
<dbReference type="SUPFAM" id="SSF53597">
    <property type="entry name" value="Dihydrofolate reductase-like"/>
    <property type="match status" value="1"/>
</dbReference>